<protein>
    <submittedName>
        <fullName evidence="10">Transporter AQR1</fullName>
    </submittedName>
</protein>
<evidence type="ECO:0000313" key="11">
    <source>
        <dbReference type="Proteomes" id="UP000422736"/>
    </source>
</evidence>
<evidence type="ECO:0000256" key="1">
    <source>
        <dbReference type="ARBA" id="ARBA00004141"/>
    </source>
</evidence>
<feature type="transmembrane region" description="Helical" evidence="8">
    <location>
        <begin position="214"/>
        <end position="238"/>
    </location>
</feature>
<comment type="subcellular location">
    <subcellularLocation>
        <location evidence="1">Membrane</location>
        <topology evidence="1">Multi-pass membrane protein</topology>
    </subcellularLocation>
</comment>
<evidence type="ECO:0000259" key="9">
    <source>
        <dbReference type="PROSITE" id="PS50850"/>
    </source>
</evidence>
<dbReference type="InterPro" id="IPR005829">
    <property type="entry name" value="Sugar_transporter_CS"/>
</dbReference>
<feature type="transmembrane region" description="Helical" evidence="8">
    <location>
        <begin position="448"/>
        <end position="474"/>
    </location>
</feature>
<evidence type="ECO:0000256" key="5">
    <source>
        <dbReference type="ARBA" id="ARBA00023136"/>
    </source>
</evidence>
<evidence type="ECO:0000256" key="6">
    <source>
        <dbReference type="ARBA" id="ARBA00038347"/>
    </source>
</evidence>
<dbReference type="InterPro" id="IPR011701">
    <property type="entry name" value="MFS"/>
</dbReference>
<sequence>MRRASIRDQGSSLEGPECKNTTLKKNDSGAVEDNVIFRSVTRELADSGDDVDATQFDSDMESSPGYSKQDAEVEKEVPYSLLTYRQKWIMVALLTSAGFWSSLGSPIYYPALKELEKQFNVDEELINVTVVVYLLFQGIAPTVSGGLADVYGRRPIILMGMLVYVVGSIALACAQSYGVIVFLRCLQSAGISPIIAINAGVAGDFTVKAERGTFVGAVSGFTLMGQAFGSLIGAALTAAYDWRAIFWFLSIGCGSCMIILCFLLVETKRTIVGNLSIKPKRFINKAPVIYLPMFQKQFKFDNPDYESLDTSIVKLDLTAALRIVALPEITLSLLPAAFQFALWTLSLASLSSELAKAPYNYKLTIIGICYLPSGIGGLLGSFCTGKIIDVFYRYDHGKFMQKMKNGLIDENTRYNIFKARLVSGMPQNFIAVVSFTIMGWAYQERWNVAVILVTSFFGSFCAMSTLSTSSTLLVDLYPSKSSTATSCYNFIRCVLGAIFMACYAKMKKSMTIGGTFTFISGLVLIGNFIVFIPMKYGMKWRYERGMKG</sequence>
<dbReference type="PROSITE" id="PS50850">
    <property type="entry name" value="MFS"/>
    <property type="match status" value="1"/>
</dbReference>
<reference evidence="10 11" key="1">
    <citation type="submission" date="2016-03" db="EMBL/GenBank/DDBJ databases">
        <title>How can Kluyveromyces marxianus grow so fast - potential evolutionary course in Saccharomyces Complex revealed by comparative genomics.</title>
        <authorList>
            <person name="Mo W."/>
            <person name="Lu W."/>
            <person name="Yang X."/>
            <person name="Qi J."/>
            <person name="Lv H."/>
        </authorList>
    </citation>
    <scope>NUCLEOTIDE SEQUENCE [LARGE SCALE GENOMIC DNA]</scope>
    <source>
        <strain evidence="10 11">FIM1</strain>
    </source>
</reference>
<comment type="similarity">
    <text evidence="6">Belongs to the major facilitator superfamily. CAR1 family.</text>
</comment>
<feature type="transmembrane region" description="Helical" evidence="8">
    <location>
        <begin position="244"/>
        <end position="265"/>
    </location>
</feature>
<feature type="transmembrane region" description="Helical" evidence="8">
    <location>
        <begin position="88"/>
        <end position="110"/>
    </location>
</feature>
<dbReference type="PANTHER" id="PTHR23502">
    <property type="entry name" value="MAJOR FACILITATOR SUPERFAMILY"/>
    <property type="match status" value="1"/>
</dbReference>
<evidence type="ECO:0000256" key="3">
    <source>
        <dbReference type="ARBA" id="ARBA00022692"/>
    </source>
</evidence>
<accession>A0ABX6F074</accession>
<feature type="region of interest" description="Disordered" evidence="7">
    <location>
        <begin position="1"/>
        <end position="26"/>
    </location>
</feature>
<keyword evidence="2" id="KW-0813">Transport</keyword>
<keyword evidence="3 8" id="KW-0812">Transmembrane</keyword>
<gene>
    <name evidence="10" type="primary">AQR1</name>
    <name evidence="10" type="ORF">FIM1_4956</name>
</gene>
<reference evidence="10 11" key="2">
    <citation type="submission" date="2019-11" db="EMBL/GenBank/DDBJ databases">
        <authorList>
            <person name="Lu H."/>
        </authorList>
    </citation>
    <scope>NUCLEOTIDE SEQUENCE [LARGE SCALE GENOMIC DNA]</scope>
    <source>
        <strain evidence="10 11">FIM1</strain>
    </source>
</reference>
<feature type="transmembrane region" description="Helical" evidence="8">
    <location>
        <begin position="162"/>
        <end position="183"/>
    </location>
</feature>
<dbReference type="EMBL" id="CP015060">
    <property type="protein sequence ID" value="QGN17747.1"/>
    <property type="molecule type" value="Genomic_DNA"/>
</dbReference>
<organism evidence="10 11">
    <name type="scientific">Kluyveromyces marxianus</name>
    <name type="common">Yeast</name>
    <name type="synonym">Candida kefyr</name>
    <dbReference type="NCBI Taxonomy" id="4911"/>
    <lineage>
        <taxon>Eukaryota</taxon>
        <taxon>Fungi</taxon>
        <taxon>Dikarya</taxon>
        <taxon>Ascomycota</taxon>
        <taxon>Saccharomycotina</taxon>
        <taxon>Saccharomycetes</taxon>
        <taxon>Saccharomycetales</taxon>
        <taxon>Saccharomycetaceae</taxon>
        <taxon>Kluyveromyces</taxon>
    </lineage>
</organism>
<dbReference type="Gene3D" id="1.20.1250.20">
    <property type="entry name" value="MFS general substrate transporter like domains"/>
    <property type="match status" value="1"/>
</dbReference>
<evidence type="ECO:0000256" key="8">
    <source>
        <dbReference type="SAM" id="Phobius"/>
    </source>
</evidence>
<dbReference type="CDD" id="cd17323">
    <property type="entry name" value="MFS_Tpo1_MDR_like"/>
    <property type="match status" value="1"/>
</dbReference>
<dbReference type="Proteomes" id="UP000422736">
    <property type="component" value="Chromosome 8"/>
</dbReference>
<keyword evidence="11" id="KW-1185">Reference proteome</keyword>
<dbReference type="SUPFAM" id="SSF103473">
    <property type="entry name" value="MFS general substrate transporter"/>
    <property type="match status" value="1"/>
</dbReference>
<evidence type="ECO:0000256" key="7">
    <source>
        <dbReference type="SAM" id="MobiDB-lite"/>
    </source>
</evidence>
<feature type="transmembrane region" description="Helical" evidence="8">
    <location>
        <begin position="512"/>
        <end position="534"/>
    </location>
</feature>
<proteinExistence type="inferred from homology"/>
<feature type="transmembrane region" description="Helical" evidence="8">
    <location>
        <begin position="323"/>
        <end position="345"/>
    </location>
</feature>
<feature type="transmembrane region" description="Helical" evidence="8">
    <location>
        <begin position="130"/>
        <end position="150"/>
    </location>
</feature>
<feature type="region of interest" description="Disordered" evidence="7">
    <location>
        <begin position="46"/>
        <end position="70"/>
    </location>
</feature>
<dbReference type="PANTHER" id="PTHR23502:SF51">
    <property type="entry name" value="QUINIDINE RESISTANCE PROTEIN 1-RELATED"/>
    <property type="match status" value="1"/>
</dbReference>
<keyword evidence="4 8" id="KW-1133">Transmembrane helix</keyword>
<name>A0ABX6F074_KLUMA</name>
<dbReference type="InterPro" id="IPR036259">
    <property type="entry name" value="MFS_trans_sf"/>
</dbReference>
<keyword evidence="5 8" id="KW-0472">Membrane</keyword>
<dbReference type="PROSITE" id="PS00216">
    <property type="entry name" value="SUGAR_TRANSPORT_1"/>
    <property type="match status" value="1"/>
</dbReference>
<dbReference type="InterPro" id="IPR020846">
    <property type="entry name" value="MFS_dom"/>
</dbReference>
<feature type="transmembrane region" description="Helical" evidence="8">
    <location>
        <begin position="189"/>
        <end position="207"/>
    </location>
</feature>
<feature type="domain" description="Major facilitator superfamily (MFS) profile" evidence="9">
    <location>
        <begin position="90"/>
        <end position="538"/>
    </location>
</feature>
<evidence type="ECO:0000256" key="2">
    <source>
        <dbReference type="ARBA" id="ARBA00022448"/>
    </source>
</evidence>
<evidence type="ECO:0000256" key="4">
    <source>
        <dbReference type="ARBA" id="ARBA00022989"/>
    </source>
</evidence>
<feature type="transmembrane region" description="Helical" evidence="8">
    <location>
        <begin position="365"/>
        <end position="392"/>
    </location>
</feature>
<evidence type="ECO:0000313" key="10">
    <source>
        <dbReference type="EMBL" id="QGN17747.1"/>
    </source>
</evidence>
<dbReference type="Pfam" id="PF07690">
    <property type="entry name" value="MFS_1"/>
    <property type="match status" value="1"/>
</dbReference>